<sequence>MLDIKVKTMNSQLKTFSVPESITIKEFKDWISSSFGISPDQQRLILQGRVLQDDFKLTQEHHEKTLHLVQRLPVSTTTVASMSTESTNPPPTTTQANIFPGPAQISQMFQNTVGNIGQMIGNAVFSSNPDNPNEPSMNLHINVTQSPHQNNPHHPPHQGNPPQPRRMISAPRRQLSSANRTLDQMFDILDQLEQNNTAPTSSEPEVPTNQDGVYAAPVSNSESSVDPDASGDTEEAQPTAQPGNTESNNAP</sequence>
<evidence type="ECO:0000259" key="2">
    <source>
        <dbReference type="PROSITE" id="PS50053"/>
    </source>
</evidence>
<proteinExistence type="predicted"/>
<dbReference type="CDD" id="cd01809">
    <property type="entry name" value="Ubl_BAG6"/>
    <property type="match status" value="1"/>
</dbReference>
<dbReference type="HOGENOM" id="CLU_1109126_0_0_1"/>
<dbReference type="SMART" id="SM00213">
    <property type="entry name" value="UBQ"/>
    <property type="match status" value="1"/>
</dbReference>
<feature type="compositionally biased region" description="Polar residues" evidence="1">
    <location>
        <begin position="236"/>
        <end position="251"/>
    </location>
</feature>
<reference evidence="4" key="1">
    <citation type="journal article" date="2002" name="Science">
        <title>The draft genome of Ciona intestinalis: insights into chordate and vertebrate origins.</title>
        <authorList>
            <person name="Dehal P."/>
            <person name="Satou Y."/>
            <person name="Campbell R.K."/>
            <person name="Chapman J."/>
            <person name="Degnan B."/>
            <person name="De Tomaso A."/>
            <person name="Davidson B."/>
            <person name="Di Gregorio A."/>
            <person name="Gelpke M."/>
            <person name="Goodstein D.M."/>
            <person name="Harafuji N."/>
            <person name="Hastings K.E."/>
            <person name="Ho I."/>
            <person name="Hotta K."/>
            <person name="Huang W."/>
            <person name="Kawashima T."/>
            <person name="Lemaire P."/>
            <person name="Martinez D."/>
            <person name="Meinertzhagen I.A."/>
            <person name="Necula S."/>
            <person name="Nonaka M."/>
            <person name="Putnam N."/>
            <person name="Rash S."/>
            <person name="Saiga H."/>
            <person name="Satake M."/>
            <person name="Terry A."/>
            <person name="Yamada L."/>
            <person name="Wang H.G."/>
            <person name="Awazu S."/>
            <person name="Azumi K."/>
            <person name="Boore J."/>
            <person name="Branno M."/>
            <person name="Chin-Bow S."/>
            <person name="DeSantis R."/>
            <person name="Doyle S."/>
            <person name="Francino P."/>
            <person name="Keys D.N."/>
            <person name="Haga S."/>
            <person name="Hayashi H."/>
            <person name="Hino K."/>
            <person name="Imai K.S."/>
            <person name="Inaba K."/>
            <person name="Kano S."/>
            <person name="Kobayashi K."/>
            <person name="Kobayashi M."/>
            <person name="Lee B.I."/>
            <person name="Makabe K.W."/>
            <person name="Manohar C."/>
            <person name="Matassi G."/>
            <person name="Medina M."/>
            <person name="Mochizuki Y."/>
            <person name="Mount S."/>
            <person name="Morishita T."/>
            <person name="Miura S."/>
            <person name="Nakayama A."/>
            <person name="Nishizaka S."/>
            <person name="Nomoto H."/>
            <person name="Ohta F."/>
            <person name="Oishi K."/>
            <person name="Rigoutsos I."/>
            <person name="Sano M."/>
            <person name="Sasaki A."/>
            <person name="Sasakura Y."/>
            <person name="Shoguchi E."/>
            <person name="Shin-i T."/>
            <person name="Spagnuolo A."/>
            <person name="Stainier D."/>
            <person name="Suzuki M.M."/>
            <person name="Tassy O."/>
            <person name="Takatori N."/>
            <person name="Tokuoka M."/>
            <person name="Yagi K."/>
            <person name="Yoshizaki F."/>
            <person name="Wada S."/>
            <person name="Zhang C."/>
            <person name="Hyatt P.D."/>
            <person name="Larimer F."/>
            <person name="Detter C."/>
            <person name="Doggett N."/>
            <person name="Glavina T."/>
            <person name="Hawkins T."/>
            <person name="Richardson P."/>
            <person name="Lucas S."/>
            <person name="Kohara Y."/>
            <person name="Levine M."/>
            <person name="Satoh N."/>
            <person name="Rokhsar D.S."/>
        </authorList>
    </citation>
    <scope>NUCLEOTIDE SEQUENCE [LARGE SCALE GENOMIC DNA]</scope>
</reference>
<name>F6TDQ4_CIOIN</name>
<feature type="region of interest" description="Disordered" evidence="1">
    <location>
        <begin position="196"/>
        <end position="251"/>
    </location>
</feature>
<feature type="region of interest" description="Disordered" evidence="1">
    <location>
        <begin position="124"/>
        <end position="167"/>
    </location>
</feature>
<dbReference type="FunFam" id="3.10.20.90:FF:000154">
    <property type="entry name" value="Large proline-rich protein BAG6"/>
    <property type="match status" value="1"/>
</dbReference>
<feature type="compositionally biased region" description="Polar residues" evidence="1">
    <location>
        <begin position="196"/>
        <end position="211"/>
    </location>
</feature>
<accession>F6TDQ4</accession>
<feature type="compositionally biased region" description="Polar residues" evidence="1">
    <location>
        <begin position="124"/>
        <end position="146"/>
    </location>
</feature>
<organism evidence="3 4">
    <name type="scientific">Ciona intestinalis</name>
    <name type="common">Transparent sea squirt</name>
    <name type="synonym">Ascidia intestinalis</name>
    <dbReference type="NCBI Taxonomy" id="7719"/>
    <lineage>
        <taxon>Eukaryota</taxon>
        <taxon>Metazoa</taxon>
        <taxon>Chordata</taxon>
        <taxon>Tunicata</taxon>
        <taxon>Ascidiacea</taxon>
        <taxon>Phlebobranchia</taxon>
        <taxon>Cionidae</taxon>
        <taxon>Ciona</taxon>
    </lineage>
</organism>
<dbReference type="AlphaFoldDB" id="F6TDQ4"/>
<dbReference type="Ensembl" id="ENSCINT00000025881.2">
    <property type="protein sequence ID" value="ENSCINP00000025635.2"/>
    <property type="gene ID" value="ENSCING00000014092.2"/>
</dbReference>
<dbReference type="Proteomes" id="UP000008144">
    <property type="component" value="Unassembled WGS sequence"/>
</dbReference>
<dbReference type="PROSITE" id="PS50053">
    <property type="entry name" value="UBIQUITIN_2"/>
    <property type="match status" value="1"/>
</dbReference>
<dbReference type="PANTHER" id="PTHR15204:SF0">
    <property type="entry name" value="LARGE PROLINE-RICH PROTEIN BAG6"/>
    <property type="match status" value="1"/>
</dbReference>
<dbReference type="Gene3D" id="3.10.20.90">
    <property type="entry name" value="Phosphatidylinositol 3-kinase Catalytic Subunit, Chain A, domain 1"/>
    <property type="match status" value="1"/>
</dbReference>
<feature type="domain" description="Ubiquitin-like" evidence="2">
    <location>
        <begin position="2"/>
        <end position="59"/>
    </location>
</feature>
<reference evidence="3" key="3">
    <citation type="submission" date="2025-09" db="UniProtKB">
        <authorList>
            <consortium name="Ensembl"/>
        </authorList>
    </citation>
    <scope>IDENTIFICATION</scope>
</reference>
<evidence type="ECO:0000256" key="1">
    <source>
        <dbReference type="SAM" id="MobiDB-lite"/>
    </source>
</evidence>
<dbReference type="STRING" id="7719.ENSCINP00000025635"/>
<dbReference type="InParanoid" id="F6TDQ4"/>
<dbReference type="PANTHER" id="PTHR15204">
    <property type="entry name" value="LARGE PROLINE-RICH PROTEIN BAG6"/>
    <property type="match status" value="1"/>
</dbReference>
<dbReference type="InterPro" id="IPR029071">
    <property type="entry name" value="Ubiquitin-like_domsf"/>
</dbReference>
<evidence type="ECO:0000313" key="3">
    <source>
        <dbReference type="Ensembl" id="ENSCINP00000025635.2"/>
    </source>
</evidence>
<reference evidence="3" key="2">
    <citation type="submission" date="2025-08" db="UniProtKB">
        <authorList>
            <consortium name="Ensembl"/>
        </authorList>
    </citation>
    <scope>IDENTIFICATION</scope>
</reference>
<keyword evidence="4" id="KW-1185">Reference proteome</keyword>
<dbReference type="SUPFAM" id="SSF54236">
    <property type="entry name" value="Ubiquitin-like"/>
    <property type="match status" value="1"/>
</dbReference>
<evidence type="ECO:0000313" key="4">
    <source>
        <dbReference type="Proteomes" id="UP000008144"/>
    </source>
</evidence>
<dbReference type="InterPro" id="IPR000626">
    <property type="entry name" value="Ubiquitin-like_dom"/>
</dbReference>
<dbReference type="Pfam" id="PF00240">
    <property type="entry name" value="ubiquitin"/>
    <property type="match status" value="1"/>
</dbReference>
<protein>
    <recommendedName>
        <fullName evidence="2">Ubiquitin-like domain-containing protein</fullName>
    </recommendedName>
</protein>
<dbReference type="GeneTree" id="ENSGT00390000016199"/>